<proteinExistence type="predicted"/>
<evidence type="ECO:0000313" key="1">
    <source>
        <dbReference type="EMBL" id="PTD96099.1"/>
    </source>
</evidence>
<accession>A0A2T4IE94</accession>
<comment type="caution">
    <text evidence="1">The sequence shown here is derived from an EMBL/GenBank/DDBJ whole genome shotgun (WGS) entry which is preliminary data.</text>
</comment>
<dbReference type="OrthoDB" id="9154592at2"/>
<dbReference type="Proteomes" id="UP000241193">
    <property type="component" value="Unassembled WGS sequence"/>
</dbReference>
<organism evidence="1 2">
    <name type="scientific">Pseudothauera lacus</name>
    <dbReference type="NCBI Taxonomy" id="2136175"/>
    <lineage>
        <taxon>Bacteria</taxon>
        <taxon>Pseudomonadati</taxon>
        <taxon>Pseudomonadota</taxon>
        <taxon>Betaproteobacteria</taxon>
        <taxon>Rhodocyclales</taxon>
        <taxon>Zoogloeaceae</taxon>
        <taxon>Pseudothauera</taxon>
    </lineage>
</organism>
<name>A0A2T4IE94_9RHOO</name>
<reference evidence="1 2" key="2">
    <citation type="submission" date="2018-04" db="EMBL/GenBank/DDBJ databases">
        <title>Thauera lacus sp. nov., isolated from an saline lake in Inner Mongolia, China.</title>
        <authorList>
            <person name="Liang Q.-Y."/>
        </authorList>
    </citation>
    <scope>NUCLEOTIDE SEQUENCE [LARGE SCALE GENOMIC DNA]</scope>
    <source>
        <strain evidence="1 2">D20</strain>
    </source>
</reference>
<dbReference type="RefSeq" id="WP_107493759.1">
    <property type="nucleotide sequence ID" value="NZ_PZKC01000008.1"/>
</dbReference>
<dbReference type="AlphaFoldDB" id="A0A2T4IE94"/>
<keyword evidence="2" id="KW-1185">Reference proteome</keyword>
<protein>
    <submittedName>
        <fullName evidence="1">Uncharacterized protein</fullName>
    </submittedName>
</protein>
<reference evidence="1 2" key="1">
    <citation type="submission" date="2018-03" db="EMBL/GenBank/DDBJ databases">
        <authorList>
            <person name="Keele B.F."/>
        </authorList>
    </citation>
    <scope>NUCLEOTIDE SEQUENCE [LARGE SCALE GENOMIC DNA]</scope>
    <source>
        <strain evidence="1 2">D20</strain>
    </source>
</reference>
<gene>
    <name evidence="1" type="ORF">C8261_11010</name>
</gene>
<sequence length="93" mass="10988">MEQSASAQSWDSSQQDRRKYHYVREIFDEAYELITPFFAKENRWGNATLDHLAYRVVRENYPTLSFEEVHVLVQASKRVYTELEAERAASGRN</sequence>
<dbReference type="EMBL" id="PZKC01000008">
    <property type="protein sequence ID" value="PTD96099.1"/>
    <property type="molecule type" value="Genomic_DNA"/>
</dbReference>
<evidence type="ECO:0000313" key="2">
    <source>
        <dbReference type="Proteomes" id="UP000241193"/>
    </source>
</evidence>